<dbReference type="STRING" id="436010.A0A166PZY3"/>
<evidence type="ECO:0000313" key="6">
    <source>
        <dbReference type="EMBL" id="KZP26617.1"/>
    </source>
</evidence>
<gene>
    <name evidence="6" type="ORF">FIBSPDRAFT_819300</name>
</gene>
<evidence type="ECO:0000256" key="1">
    <source>
        <dbReference type="ARBA" id="ARBA00022723"/>
    </source>
</evidence>
<dbReference type="SUPFAM" id="SSF48403">
    <property type="entry name" value="Ankyrin repeat"/>
    <property type="match status" value="1"/>
</dbReference>
<dbReference type="OrthoDB" id="432970at2759"/>
<dbReference type="InterPro" id="IPR036770">
    <property type="entry name" value="Ankyrin_rpt-contain_sf"/>
</dbReference>
<dbReference type="EMBL" id="KV417513">
    <property type="protein sequence ID" value="KZP26617.1"/>
    <property type="molecule type" value="Genomic_DNA"/>
</dbReference>
<keyword evidence="2 4" id="KW-0863">Zinc-finger</keyword>
<name>A0A166PZY3_9AGAM</name>
<organism evidence="6">
    <name type="scientific">Athelia psychrophila</name>
    <dbReference type="NCBI Taxonomy" id="1759441"/>
    <lineage>
        <taxon>Eukaryota</taxon>
        <taxon>Fungi</taxon>
        <taxon>Dikarya</taxon>
        <taxon>Basidiomycota</taxon>
        <taxon>Agaricomycotina</taxon>
        <taxon>Agaricomycetes</taxon>
        <taxon>Agaricomycetidae</taxon>
        <taxon>Atheliales</taxon>
        <taxon>Atheliaceae</taxon>
        <taxon>Athelia</taxon>
    </lineage>
</organism>
<evidence type="ECO:0000256" key="3">
    <source>
        <dbReference type="ARBA" id="ARBA00022833"/>
    </source>
</evidence>
<proteinExistence type="predicted"/>
<dbReference type="GO" id="GO:0008270">
    <property type="term" value="F:zinc ion binding"/>
    <property type="evidence" value="ECO:0007669"/>
    <property type="project" value="UniProtKB-KW"/>
</dbReference>
<dbReference type="AlphaFoldDB" id="A0A166PZY3"/>
<dbReference type="Gene3D" id="1.25.40.20">
    <property type="entry name" value="Ankyrin repeat-containing domain"/>
    <property type="match status" value="1"/>
</dbReference>
<dbReference type="InterPro" id="IPR002893">
    <property type="entry name" value="Znf_MYND"/>
</dbReference>
<evidence type="ECO:0000259" key="5">
    <source>
        <dbReference type="PROSITE" id="PS50865"/>
    </source>
</evidence>
<sequence length="481" mass="53430">MPLSSPLLPMKFVKEVQTSEVMRGYSSAAFEKDMHERRLSMRSWTNPHSPDCGLANKNIPGFSPEANRTYLHLHAHEGDVIALCELIGLGATVDYTGTAVGQTPLQVAFQEMSAMRILRTQMLRTVGAAGGKNMENSFNRLAWCARILIEQHADVNKTVNGVSLVDLSCDWNDWTTLTTLLKHGARPSNSQLRKTAVKAHLAKFTKLHGHADESRPPRICPCWSGLTVANCHGREDKDYPLQYVCPCGSNKIYQHCCHKRGSHFIETWDTSGGPGRIIPEYAERRAGLQVVKNVATTFTQMFDIEMPEMTGGKAAREQYIARLVSKGEIDVAFAYALTRADFTPRPQRSSLSRLVRRNAQSRWNGYVDEYVQLGKDPRSAEDIAKAAKISSGNGAYFKTCQAPNCGKIEGSSSLFKRCSKCKISAYCSPACQKANWKMHKNMCCSEEQTEQALPSQINMARITAKSMESLNGRVDLSGLRP</sequence>
<keyword evidence="3" id="KW-0862">Zinc</keyword>
<dbReference type="Gene3D" id="6.10.140.2220">
    <property type="match status" value="1"/>
</dbReference>
<protein>
    <recommendedName>
        <fullName evidence="5">MYND-type domain-containing protein</fullName>
    </recommendedName>
</protein>
<dbReference type="PROSITE" id="PS50865">
    <property type="entry name" value="ZF_MYND_2"/>
    <property type="match status" value="1"/>
</dbReference>
<dbReference type="SUPFAM" id="SSF144232">
    <property type="entry name" value="HIT/MYND zinc finger-like"/>
    <property type="match status" value="1"/>
</dbReference>
<evidence type="ECO:0000256" key="2">
    <source>
        <dbReference type="ARBA" id="ARBA00022771"/>
    </source>
</evidence>
<accession>A0A166PZY3</accession>
<keyword evidence="1" id="KW-0479">Metal-binding</keyword>
<evidence type="ECO:0000256" key="4">
    <source>
        <dbReference type="PROSITE-ProRule" id="PRU00134"/>
    </source>
</evidence>
<dbReference type="Pfam" id="PF01753">
    <property type="entry name" value="zf-MYND"/>
    <property type="match status" value="1"/>
</dbReference>
<feature type="domain" description="MYND-type" evidence="5">
    <location>
        <begin position="402"/>
        <end position="443"/>
    </location>
</feature>
<reference evidence="6" key="1">
    <citation type="journal article" date="2016" name="Mol. Biol. Evol.">
        <title>Comparative Genomics of Early-Diverging Mushroom-Forming Fungi Provides Insights into the Origins of Lignocellulose Decay Capabilities.</title>
        <authorList>
            <person name="Nagy L.G."/>
            <person name="Riley R."/>
            <person name="Tritt A."/>
            <person name="Adam C."/>
            <person name="Daum C."/>
            <person name="Floudas D."/>
            <person name="Sun H."/>
            <person name="Yadav J.S."/>
            <person name="Pangilinan J."/>
            <person name="Larsson K.H."/>
            <person name="Matsuura K."/>
            <person name="Barry K."/>
            <person name="Labutti K."/>
            <person name="Kuo R."/>
            <person name="Ohm R.A."/>
            <person name="Bhattacharya S.S."/>
            <person name="Shirouzu T."/>
            <person name="Yoshinaga Y."/>
            <person name="Martin F.M."/>
            <person name="Grigoriev I.V."/>
            <person name="Hibbett D.S."/>
        </authorList>
    </citation>
    <scope>NUCLEOTIDE SEQUENCE [LARGE SCALE GENOMIC DNA]</scope>
    <source>
        <strain evidence="6">CBS 109695</strain>
    </source>
</reference>